<evidence type="ECO:0000313" key="4">
    <source>
        <dbReference type="Proteomes" id="UP000192596"/>
    </source>
</evidence>
<proteinExistence type="predicted"/>
<keyword evidence="1" id="KW-0812">Transmembrane</keyword>
<protein>
    <recommendedName>
        <fullName evidence="2">FAS1 domain-containing protein</fullName>
    </recommendedName>
</protein>
<dbReference type="GO" id="GO:0016236">
    <property type="term" value="P:macroautophagy"/>
    <property type="evidence" value="ECO:0007669"/>
    <property type="project" value="TreeGrafter"/>
</dbReference>
<dbReference type="EMBL" id="NAJO01000001">
    <property type="protein sequence ID" value="OQO14716.1"/>
    <property type="molecule type" value="Genomic_DNA"/>
</dbReference>
<dbReference type="InParanoid" id="A0A1V8TTN0"/>
<dbReference type="OrthoDB" id="286301at2759"/>
<evidence type="ECO:0000313" key="3">
    <source>
        <dbReference type="EMBL" id="OQO14716.1"/>
    </source>
</evidence>
<dbReference type="PANTHER" id="PTHR10900:SF77">
    <property type="entry name" value="FI19380P1"/>
    <property type="match status" value="1"/>
</dbReference>
<dbReference type="Gene3D" id="2.30.180.10">
    <property type="entry name" value="FAS1 domain"/>
    <property type="match status" value="2"/>
</dbReference>
<dbReference type="InterPro" id="IPR036378">
    <property type="entry name" value="FAS1_dom_sf"/>
</dbReference>
<organism evidence="3 4">
    <name type="scientific">Cryoendolithus antarcticus</name>
    <dbReference type="NCBI Taxonomy" id="1507870"/>
    <lineage>
        <taxon>Eukaryota</taxon>
        <taxon>Fungi</taxon>
        <taxon>Dikarya</taxon>
        <taxon>Ascomycota</taxon>
        <taxon>Pezizomycotina</taxon>
        <taxon>Dothideomycetes</taxon>
        <taxon>Dothideomycetidae</taxon>
        <taxon>Cladosporiales</taxon>
        <taxon>Cladosporiaceae</taxon>
        <taxon>Cryoendolithus</taxon>
    </lineage>
</organism>
<feature type="domain" description="FAS1" evidence="2">
    <location>
        <begin position="173"/>
        <end position="300"/>
    </location>
</feature>
<dbReference type="InterPro" id="IPR050904">
    <property type="entry name" value="Adhesion/Biosynth-related"/>
</dbReference>
<dbReference type="PANTHER" id="PTHR10900">
    <property type="entry name" value="PERIOSTIN-RELATED"/>
    <property type="match status" value="1"/>
</dbReference>
<dbReference type="AlphaFoldDB" id="A0A1V8TTN0"/>
<dbReference type="SMART" id="SM00554">
    <property type="entry name" value="FAS1"/>
    <property type="match status" value="2"/>
</dbReference>
<name>A0A1V8TTN0_9PEZI</name>
<keyword evidence="1" id="KW-1133">Transmembrane helix</keyword>
<dbReference type="GO" id="GO:0000329">
    <property type="term" value="C:fungal-type vacuole membrane"/>
    <property type="evidence" value="ECO:0007669"/>
    <property type="project" value="TreeGrafter"/>
</dbReference>
<sequence>MQFKYIFGAAAAAVAVKAQEANSTNLTSLLAGNSELSALNTLLSAYPDVAGALANATNITIFAPSNIALQSANESGALSTLSAVGGAVQALLQYHVLGSTIYASGISETPAFAPTLLTNETYTNVTGGQVVEARVVDGGVSIISGLKNNVSVTTPNLNFTGGVVHIIDGLLTIPPGVGEALTAANLTALLGAVEATNLTSALSTTPDITIFAPNNAAFQAIGSAVANLTVEQAAAILEYHVINGTVAYSSTLTNGSVPALGGGNLTITVTDGEVFVNQARVINADILLANGVLHVIDSVLKINDTTAGNSTQTVPANPYSASAGTEVPYTSGVASATTTIAALVTSNSAVASGYVAPTDAVGVNSAGKPSASASASSSAGAAAVTAGVGAAALFGGAAFIAGW</sequence>
<reference evidence="4" key="1">
    <citation type="submission" date="2017-03" db="EMBL/GenBank/DDBJ databases">
        <title>Genomes of endolithic fungi from Antarctica.</title>
        <authorList>
            <person name="Coleine C."/>
            <person name="Masonjones S."/>
            <person name="Stajich J.E."/>
        </authorList>
    </citation>
    <scope>NUCLEOTIDE SEQUENCE [LARGE SCALE GENOMIC DNA]</scope>
    <source>
        <strain evidence="4">CCFEE 5527</strain>
    </source>
</reference>
<dbReference type="SUPFAM" id="SSF82153">
    <property type="entry name" value="FAS1 domain"/>
    <property type="match status" value="2"/>
</dbReference>
<keyword evidence="1" id="KW-0472">Membrane</keyword>
<evidence type="ECO:0000256" key="1">
    <source>
        <dbReference type="SAM" id="Phobius"/>
    </source>
</evidence>
<evidence type="ECO:0000259" key="2">
    <source>
        <dbReference type="PROSITE" id="PS50213"/>
    </source>
</evidence>
<feature type="domain" description="FAS1" evidence="2">
    <location>
        <begin position="23"/>
        <end position="171"/>
    </location>
</feature>
<dbReference type="Pfam" id="PF02469">
    <property type="entry name" value="Fasciclin"/>
    <property type="match status" value="2"/>
</dbReference>
<dbReference type="PROSITE" id="PS50213">
    <property type="entry name" value="FAS1"/>
    <property type="match status" value="2"/>
</dbReference>
<keyword evidence="4" id="KW-1185">Reference proteome</keyword>
<feature type="transmembrane region" description="Helical" evidence="1">
    <location>
        <begin position="379"/>
        <end position="401"/>
    </location>
</feature>
<gene>
    <name evidence="3" type="ORF">B0A48_00097</name>
</gene>
<dbReference type="FunFam" id="2.30.180.10:FF:000032">
    <property type="entry name" value="Fasciclin domain-containing protein, putative"/>
    <property type="match status" value="1"/>
</dbReference>
<dbReference type="InterPro" id="IPR000782">
    <property type="entry name" value="FAS1_domain"/>
</dbReference>
<accession>A0A1V8TTN0</accession>
<comment type="caution">
    <text evidence="3">The sequence shown here is derived from an EMBL/GenBank/DDBJ whole genome shotgun (WGS) entry which is preliminary data.</text>
</comment>
<dbReference type="STRING" id="1507870.A0A1V8TTN0"/>
<dbReference type="Proteomes" id="UP000192596">
    <property type="component" value="Unassembled WGS sequence"/>
</dbReference>